<evidence type="ECO:0000313" key="1">
    <source>
        <dbReference type="EMBL" id="EMB30732.1"/>
    </source>
</evidence>
<dbReference type="HOGENOM" id="CLU_180098_1_0_12"/>
<sequence length="94" mass="10703">MEIKDFINTIGYDGNSAIVDKARLSKNSNKNLDQLLESGAFRAAAAYAVYTESEEDLQKVADEYNKISHSNYKKEQIKRLFGVSKVEVKKKLVW</sequence>
<dbReference type="EMBL" id="AGDV01000021">
    <property type="protein sequence ID" value="EMB30732.1"/>
    <property type="molecule type" value="Genomic_DNA"/>
</dbReference>
<dbReference type="RefSeq" id="WP_002670543.1">
    <property type="nucleotide sequence ID" value="NZ_CM001795.1"/>
</dbReference>
<gene>
    <name evidence="1" type="ORF">HMPREF9726_02417</name>
</gene>
<dbReference type="GeneID" id="2741325"/>
<reference evidence="1" key="1">
    <citation type="submission" date="2012-01" db="EMBL/GenBank/DDBJ databases">
        <title>The Genome Sequence of Treponema denticola H-22.</title>
        <authorList>
            <consortium name="The Broad Institute Genome Sequencing Platform"/>
            <person name="Earl A."/>
            <person name="Ward D."/>
            <person name="Feldgarden M."/>
            <person name="Gevers D."/>
            <person name="Blanton J.M."/>
            <person name="Fenno C.J."/>
            <person name="Baranova O.V."/>
            <person name="Mathney J."/>
            <person name="Dewhirst F.E."/>
            <person name="Izard J."/>
            <person name="Young S.K."/>
            <person name="Zeng Q."/>
            <person name="Gargeya S."/>
            <person name="Fitzgerald M."/>
            <person name="Haas B."/>
            <person name="Abouelleil A."/>
            <person name="Alvarado L."/>
            <person name="Arachchi H.M."/>
            <person name="Berlin A."/>
            <person name="Chapman S.B."/>
            <person name="Gearin G."/>
            <person name="Goldberg J."/>
            <person name="Griggs A."/>
            <person name="Gujja S."/>
            <person name="Hansen M."/>
            <person name="Heiman D."/>
            <person name="Howarth C."/>
            <person name="Larimer J."/>
            <person name="Lui A."/>
            <person name="MacDonald P.J.P."/>
            <person name="McCowen C."/>
            <person name="Montmayeur A."/>
            <person name="Murphy C."/>
            <person name="Neiman D."/>
            <person name="Pearson M."/>
            <person name="Priest M."/>
            <person name="Roberts A."/>
            <person name="Saif S."/>
            <person name="Shea T."/>
            <person name="Sisk P."/>
            <person name="Stolte C."/>
            <person name="Sykes S."/>
            <person name="Wortman J."/>
            <person name="Nusbaum C."/>
            <person name="Birren B."/>
        </authorList>
    </citation>
    <scope>NUCLEOTIDE SEQUENCE [LARGE SCALE GENOMIC DNA]</scope>
    <source>
        <strain evidence="1">H-22</strain>
    </source>
</reference>
<dbReference type="Proteomes" id="UP000011705">
    <property type="component" value="Chromosome"/>
</dbReference>
<organism evidence="1">
    <name type="scientific">Treponema denticola H-22</name>
    <dbReference type="NCBI Taxonomy" id="999432"/>
    <lineage>
        <taxon>Bacteria</taxon>
        <taxon>Pseudomonadati</taxon>
        <taxon>Spirochaetota</taxon>
        <taxon>Spirochaetia</taxon>
        <taxon>Spirochaetales</taxon>
        <taxon>Treponemataceae</taxon>
        <taxon>Treponema</taxon>
    </lineage>
</organism>
<accession>A0A0E2EET1</accession>
<name>A0A0E2EET1_TREDN</name>
<dbReference type="PATRIC" id="fig|999432.5.peg.2512"/>
<dbReference type="AlphaFoldDB" id="A0A0E2EET1"/>
<comment type="caution">
    <text evidence="1">The sequence shown here is derived from an EMBL/GenBank/DDBJ whole genome shotgun (WGS) entry which is preliminary data.</text>
</comment>
<protein>
    <submittedName>
        <fullName evidence="1">Uncharacterized protein</fullName>
    </submittedName>
</protein>
<proteinExistence type="predicted"/>